<organism evidence="2 3">
    <name type="scientific">Flagellimonas eckloniae</name>
    <dbReference type="NCBI Taxonomy" id="346185"/>
    <lineage>
        <taxon>Bacteria</taxon>
        <taxon>Pseudomonadati</taxon>
        <taxon>Bacteroidota</taxon>
        <taxon>Flavobacteriia</taxon>
        <taxon>Flavobacteriales</taxon>
        <taxon>Flavobacteriaceae</taxon>
        <taxon>Flagellimonas</taxon>
    </lineage>
</organism>
<protein>
    <recommendedName>
        <fullName evidence="4">Deacylase</fullName>
    </recommendedName>
</protein>
<dbReference type="OrthoDB" id="627554at2"/>
<dbReference type="AlphaFoldDB" id="A0A0Q1DIT3"/>
<feature type="signal peptide" evidence="1">
    <location>
        <begin position="1"/>
        <end position="18"/>
    </location>
</feature>
<dbReference type="Gene3D" id="2.40.160.20">
    <property type="match status" value="1"/>
</dbReference>
<dbReference type="Proteomes" id="UP000050827">
    <property type="component" value="Unassembled WGS sequence"/>
</dbReference>
<proteinExistence type="predicted"/>
<dbReference type="STRING" id="346185.AAY42_00925"/>
<name>A0A0Q1DIT3_9FLAO</name>
<sequence length="381" mass="42689">MIRCFILCLFCSFFIAKAQTISNGEISNTFKFLEIKSHYGAFLKSDNALGNSGVLDNGYGGITAKLGWQPTDPKGWASRYGYPSYGIGAYVGFLNDAQVFGVPNAVYGFINFPISNSDRKNVFSIEPSLGLTYSLNPFDSEENPINESIGAQAAVYFNLDFGFAYKFSRELDILYGIDVSHFSNGSTFLPNNGLNLYGINLGLRYHYNAEQRKQNQDVFSGDLLPARFNRPTKSPRDITSENALSIYLAGGFSQRDEDQGTNTLYGTGSLILDYEHRFNEMHGVTGGFDLFWDNRLRNFETSERLLSGVHVGYDFMFYKLTVKFQIGTYLSGDRGKGGFFMRPALRYDFNKHIFAQVGLKTLNGGAADYIEYGVGIKPFKW</sequence>
<comment type="caution">
    <text evidence="2">The sequence shown here is derived from an EMBL/GenBank/DDBJ whole genome shotgun (WGS) entry which is preliminary data.</text>
</comment>
<evidence type="ECO:0000313" key="2">
    <source>
        <dbReference type="EMBL" id="KQC28624.1"/>
    </source>
</evidence>
<keyword evidence="3" id="KW-1185">Reference proteome</keyword>
<evidence type="ECO:0000256" key="1">
    <source>
        <dbReference type="SAM" id="SignalP"/>
    </source>
</evidence>
<dbReference type="EMBL" id="LCTZ01000002">
    <property type="protein sequence ID" value="KQC28624.1"/>
    <property type="molecule type" value="Genomic_DNA"/>
</dbReference>
<reference evidence="2 3" key="1">
    <citation type="submission" date="2015-04" db="EMBL/GenBank/DDBJ databases">
        <title>Complete genome of flavobacterium.</title>
        <authorList>
            <person name="Kwon Y.M."/>
            <person name="Kim S.-J."/>
        </authorList>
    </citation>
    <scope>NUCLEOTIDE SEQUENCE [LARGE SCALE GENOMIC DNA]</scope>
    <source>
        <strain evidence="2 3">DK169</strain>
    </source>
</reference>
<accession>A0A0Q1DIT3</accession>
<keyword evidence="1" id="KW-0732">Signal</keyword>
<evidence type="ECO:0008006" key="4">
    <source>
        <dbReference type="Google" id="ProtNLM"/>
    </source>
</evidence>
<dbReference type="InterPro" id="IPR018550">
    <property type="entry name" value="Lipid-A_deacylase-rel"/>
</dbReference>
<evidence type="ECO:0000313" key="3">
    <source>
        <dbReference type="Proteomes" id="UP000050827"/>
    </source>
</evidence>
<dbReference type="Pfam" id="PF09411">
    <property type="entry name" value="PagL"/>
    <property type="match status" value="1"/>
</dbReference>
<gene>
    <name evidence="2" type="ORF">AAY42_00925</name>
</gene>
<feature type="chain" id="PRO_5006189638" description="Deacylase" evidence="1">
    <location>
        <begin position="19"/>
        <end position="381"/>
    </location>
</feature>
<dbReference type="RefSeq" id="WP_055392140.1">
    <property type="nucleotide sequence ID" value="NZ_LCTZ01000002.1"/>
</dbReference>